<organism evidence="3 4">
    <name type="scientific">Cyphellophora attinorum</name>
    <dbReference type="NCBI Taxonomy" id="1664694"/>
    <lineage>
        <taxon>Eukaryota</taxon>
        <taxon>Fungi</taxon>
        <taxon>Dikarya</taxon>
        <taxon>Ascomycota</taxon>
        <taxon>Pezizomycotina</taxon>
        <taxon>Eurotiomycetes</taxon>
        <taxon>Chaetothyriomycetidae</taxon>
        <taxon>Chaetothyriales</taxon>
        <taxon>Cyphellophoraceae</taxon>
        <taxon>Cyphellophora</taxon>
    </lineage>
</organism>
<protein>
    <submittedName>
        <fullName evidence="3">Uncharacterized protein</fullName>
    </submittedName>
</protein>
<dbReference type="Proteomes" id="UP000038010">
    <property type="component" value="Unassembled WGS sequence"/>
</dbReference>
<dbReference type="EMBL" id="LFJN01000012">
    <property type="protein sequence ID" value="KPI40326.1"/>
    <property type="molecule type" value="Genomic_DNA"/>
</dbReference>
<comment type="caution">
    <text evidence="3">The sequence shown here is derived from an EMBL/GenBank/DDBJ whole genome shotgun (WGS) entry which is preliminary data.</text>
</comment>
<feature type="compositionally biased region" description="Polar residues" evidence="2">
    <location>
        <begin position="1"/>
        <end position="18"/>
    </location>
</feature>
<evidence type="ECO:0000313" key="3">
    <source>
        <dbReference type="EMBL" id="KPI40326.1"/>
    </source>
</evidence>
<proteinExistence type="predicted"/>
<dbReference type="SUPFAM" id="SSF48452">
    <property type="entry name" value="TPR-like"/>
    <property type="match status" value="1"/>
</dbReference>
<evidence type="ECO:0000313" key="4">
    <source>
        <dbReference type="Proteomes" id="UP000038010"/>
    </source>
</evidence>
<name>A0A0N1H4Q1_9EURO</name>
<evidence type="ECO:0000256" key="1">
    <source>
        <dbReference type="SAM" id="Coils"/>
    </source>
</evidence>
<sequence length="562" mass="63292">MADQNHYYQHSQQRSWPGQHTYRPAPQAPYNPNWQQVVNDQLAHNQALPEPDRDSAYWSRSSGPDWKDRLEVEAAKTEIHDLKASIVTLEQQLKNVQELRDEDAKDNAREIDRLGISLGTELMRNGSWAPALRELNTVMGTRRGTLQAKMDENPPNTPAIKDAQTKVHEIELATAKALSNLDRDREAIALLQTIEAEGHKEDPSSTQPMTRDAQSQLCMLLERSPNSKHHDEALAILNWALCNAEDNPDAVRLPWIAGNMSKRARLLLKKQKYADAILDAHKAWQLKLKREATTDIRKVIQHDRDAIVTELQQLGQHKFAFRLVAKTTAADFMVSRAGISSLAKLGRSELFDTYDKCLTLNASQRRDLGWEVARDLRDMGEYSSAADILGRLPTAAKPSQDHVDDLRSQLLMKLSGYDDHKKAAELAAPLVEQCGFATLPGKDEVWHVWTLLSAIERMSKAAQDRPNSAEVFRTLAQSYWQPLYQKAKEEHLQVPAPAGMRKKTLEDMADIGSNLRLRWTKFGQPKPASSTSGNAERAALSSLRHAVAEVEGWAGKTRKKEK</sequence>
<dbReference type="RefSeq" id="XP_018000289.1">
    <property type="nucleotide sequence ID" value="XM_018148187.1"/>
</dbReference>
<dbReference type="AlphaFoldDB" id="A0A0N1H4Q1"/>
<reference evidence="3 4" key="1">
    <citation type="submission" date="2015-06" db="EMBL/GenBank/DDBJ databases">
        <title>Draft genome of the ant-associated black yeast Phialophora attae CBS 131958.</title>
        <authorList>
            <person name="Moreno L.F."/>
            <person name="Stielow B.J."/>
            <person name="de Hoog S."/>
            <person name="Vicente V.A."/>
            <person name="Weiss V.A."/>
            <person name="de Vries M."/>
            <person name="Cruz L.M."/>
            <person name="Souza E.M."/>
        </authorList>
    </citation>
    <scope>NUCLEOTIDE SEQUENCE [LARGE SCALE GENOMIC DNA]</scope>
    <source>
        <strain evidence="3 4">CBS 131958</strain>
    </source>
</reference>
<dbReference type="Gene3D" id="1.25.40.10">
    <property type="entry name" value="Tetratricopeptide repeat domain"/>
    <property type="match status" value="1"/>
</dbReference>
<feature type="coiled-coil region" evidence="1">
    <location>
        <begin position="72"/>
        <end position="106"/>
    </location>
</feature>
<keyword evidence="4" id="KW-1185">Reference proteome</keyword>
<evidence type="ECO:0000256" key="2">
    <source>
        <dbReference type="SAM" id="MobiDB-lite"/>
    </source>
</evidence>
<dbReference type="InterPro" id="IPR011990">
    <property type="entry name" value="TPR-like_helical_dom_sf"/>
</dbReference>
<dbReference type="VEuPathDB" id="FungiDB:AB675_7793"/>
<accession>A0A0N1H4Q1</accession>
<keyword evidence="1" id="KW-0175">Coiled coil</keyword>
<gene>
    <name evidence="3" type="ORF">AB675_7793</name>
</gene>
<feature type="region of interest" description="Disordered" evidence="2">
    <location>
        <begin position="1"/>
        <end position="33"/>
    </location>
</feature>
<dbReference type="GeneID" id="28740067"/>